<accession>A0A834KA04</accession>
<keyword evidence="2" id="KW-1185">Reference proteome</keyword>
<proteinExistence type="predicted"/>
<protein>
    <submittedName>
        <fullName evidence="1">Uncharacterized protein</fullName>
    </submittedName>
</protein>
<comment type="caution">
    <text evidence="1">The sequence shown here is derived from an EMBL/GenBank/DDBJ whole genome shotgun (WGS) entry which is preliminary data.</text>
</comment>
<gene>
    <name evidence="1" type="ORF">HZH66_005114</name>
</gene>
<reference evidence="1" key="1">
    <citation type="journal article" date="2020" name="G3 (Bethesda)">
        <title>High-Quality Assemblies for Three Invasive Social Wasps from the &lt;i&gt;Vespula&lt;/i&gt; Genus.</title>
        <authorList>
            <person name="Harrop T.W.R."/>
            <person name="Guhlin J."/>
            <person name="McLaughlin G.M."/>
            <person name="Permina E."/>
            <person name="Stockwell P."/>
            <person name="Gilligan J."/>
            <person name="Le Lec M.F."/>
            <person name="Gruber M.A.M."/>
            <person name="Quinn O."/>
            <person name="Lovegrove M."/>
            <person name="Duncan E.J."/>
            <person name="Remnant E.J."/>
            <person name="Van Eeckhoven J."/>
            <person name="Graham B."/>
            <person name="Knapp R.A."/>
            <person name="Langford K.W."/>
            <person name="Kronenberg Z."/>
            <person name="Press M.O."/>
            <person name="Eacker S.M."/>
            <person name="Wilson-Rankin E.E."/>
            <person name="Purcell J."/>
            <person name="Lester P.J."/>
            <person name="Dearden P.K."/>
        </authorList>
    </citation>
    <scope>NUCLEOTIDE SEQUENCE</scope>
    <source>
        <strain evidence="1">Marl-1</strain>
    </source>
</reference>
<organism evidence="1 2">
    <name type="scientific">Vespula vulgaris</name>
    <name type="common">Yellow jacket</name>
    <name type="synonym">Wasp</name>
    <dbReference type="NCBI Taxonomy" id="7454"/>
    <lineage>
        <taxon>Eukaryota</taxon>
        <taxon>Metazoa</taxon>
        <taxon>Ecdysozoa</taxon>
        <taxon>Arthropoda</taxon>
        <taxon>Hexapoda</taxon>
        <taxon>Insecta</taxon>
        <taxon>Pterygota</taxon>
        <taxon>Neoptera</taxon>
        <taxon>Endopterygota</taxon>
        <taxon>Hymenoptera</taxon>
        <taxon>Apocrita</taxon>
        <taxon>Aculeata</taxon>
        <taxon>Vespoidea</taxon>
        <taxon>Vespidae</taxon>
        <taxon>Vespinae</taxon>
        <taxon>Vespula</taxon>
    </lineage>
</organism>
<evidence type="ECO:0000313" key="2">
    <source>
        <dbReference type="Proteomes" id="UP000614350"/>
    </source>
</evidence>
<name>A0A834KA04_VESVU</name>
<sequence>MSGPKLSEESSSVAQKISNNIEFSVSSFPILINIFNHVVKILLIKAVKRDMEMVLISGPRSFDKSAIMGVPTKFVKREVDNNGQRNEVEYLVGKVVLSEEWNEGKESYNGYGMKLHSCKIEIHIFEAAVIRHLIVKIIFTSIKREENI</sequence>
<dbReference type="Proteomes" id="UP000614350">
    <property type="component" value="Unassembled WGS sequence"/>
</dbReference>
<dbReference type="AlphaFoldDB" id="A0A834KA04"/>
<dbReference type="EMBL" id="JACSEA010000004">
    <property type="protein sequence ID" value="KAF7402847.1"/>
    <property type="molecule type" value="Genomic_DNA"/>
</dbReference>
<evidence type="ECO:0000313" key="1">
    <source>
        <dbReference type="EMBL" id="KAF7402847.1"/>
    </source>
</evidence>